<keyword evidence="3" id="KW-0966">Cell projection</keyword>
<dbReference type="NCBIfam" id="NF009270">
    <property type="entry name" value="PRK12627.1"/>
    <property type="match status" value="1"/>
</dbReference>
<dbReference type="Pfam" id="PF00460">
    <property type="entry name" value="Flg_bb_rod"/>
    <property type="match status" value="1"/>
</dbReference>
<proteinExistence type="predicted"/>
<name>A0A318SXM4_9RHOB</name>
<evidence type="ECO:0000313" key="3">
    <source>
        <dbReference type="EMBL" id="PYE84577.1"/>
    </source>
</evidence>
<evidence type="ECO:0000313" key="4">
    <source>
        <dbReference type="Proteomes" id="UP000248311"/>
    </source>
</evidence>
<keyword evidence="3" id="KW-0282">Flagellum</keyword>
<gene>
    <name evidence="3" type="ORF">DFP88_102378</name>
</gene>
<reference evidence="3 4" key="1">
    <citation type="submission" date="2018-06" db="EMBL/GenBank/DDBJ databases">
        <title>Genomic Encyclopedia of Type Strains, Phase III (KMG-III): the genomes of soil and plant-associated and newly described type strains.</title>
        <authorList>
            <person name="Whitman W."/>
        </authorList>
    </citation>
    <scope>NUCLEOTIDE SEQUENCE [LARGE SCALE GENOMIC DNA]</scope>
    <source>
        <strain evidence="3 4">CECT 9025</strain>
    </source>
</reference>
<dbReference type="EMBL" id="QJTE01000002">
    <property type="protein sequence ID" value="PYE84577.1"/>
    <property type="molecule type" value="Genomic_DNA"/>
</dbReference>
<dbReference type="RefSeq" id="WP_110813659.1">
    <property type="nucleotide sequence ID" value="NZ_QJTE01000002.1"/>
</dbReference>
<dbReference type="InterPro" id="IPR001444">
    <property type="entry name" value="Flag_bb_rod_N"/>
</dbReference>
<sequence>MYQSLDMFSTSMAMARHAGARQAVSSANVANADTPGFRAQALPGFAEAYDSPVGRLGLRQTRAEHLGIGQGHLALKVADAGGEAAPNGNTVSLETEMLTGAEIRSEHNRALAIYRHAIGLIRTSLG</sequence>
<evidence type="ECO:0000259" key="2">
    <source>
        <dbReference type="Pfam" id="PF00460"/>
    </source>
</evidence>
<dbReference type="Proteomes" id="UP000248311">
    <property type="component" value="Unassembled WGS sequence"/>
</dbReference>
<dbReference type="OrthoDB" id="9788334at2"/>
<accession>A0A318SXM4</accession>
<organism evidence="3 4">
    <name type="scientific">Pseudoroseicyclus aestuarii</name>
    <dbReference type="NCBI Taxonomy" id="1795041"/>
    <lineage>
        <taxon>Bacteria</taxon>
        <taxon>Pseudomonadati</taxon>
        <taxon>Pseudomonadota</taxon>
        <taxon>Alphaproteobacteria</taxon>
        <taxon>Rhodobacterales</taxon>
        <taxon>Paracoccaceae</taxon>
        <taxon>Pseudoroseicyclus</taxon>
    </lineage>
</organism>
<evidence type="ECO:0000256" key="1">
    <source>
        <dbReference type="ARBA" id="ARBA00004117"/>
    </source>
</evidence>
<keyword evidence="3" id="KW-0969">Cilium</keyword>
<comment type="caution">
    <text evidence="3">The sequence shown here is derived from an EMBL/GenBank/DDBJ whole genome shotgun (WGS) entry which is preliminary data.</text>
</comment>
<keyword evidence="4" id="KW-1185">Reference proteome</keyword>
<protein>
    <submittedName>
        <fullName evidence="3">Flagellar basal-body rod protein FlgB</fullName>
    </submittedName>
</protein>
<dbReference type="GO" id="GO:0009425">
    <property type="term" value="C:bacterial-type flagellum basal body"/>
    <property type="evidence" value="ECO:0007669"/>
    <property type="project" value="UniProtKB-SubCell"/>
</dbReference>
<dbReference type="AlphaFoldDB" id="A0A318SXM4"/>
<feature type="domain" description="Flagellar basal body rod protein N-terminal" evidence="2">
    <location>
        <begin position="20"/>
        <end position="38"/>
    </location>
</feature>
<comment type="subcellular location">
    <subcellularLocation>
        <location evidence="1">Bacterial flagellum basal body</location>
    </subcellularLocation>
</comment>